<dbReference type="Pfam" id="PF02929">
    <property type="entry name" value="Bgal_small_N"/>
    <property type="match status" value="1"/>
</dbReference>
<feature type="binding site" evidence="11">
    <location>
        <position position="1009"/>
    </location>
    <ligand>
        <name>substrate</name>
    </ligand>
</feature>
<dbReference type="GO" id="GO:0005990">
    <property type="term" value="P:lactose catabolic process"/>
    <property type="evidence" value="ECO:0007669"/>
    <property type="project" value="TreeGrafter"/>
</dbReference>
<feature type="binding site" evidence="11">
    <location>
        <position position="600"/>
    </location>
    <ligand>
        <name>substrate</name>
    </ligand>
</feature>
<dbReference type="InterPro" id="IPR008979">
    <property type="entry name" value="Galactose-bd-like_sf"/>
</dbReference>
<comment type="cofactor">
    <cofactor evidence="11">
        <name>Na(+)</name>
        <dbReference type="ChEBI" id="CHEBI:29101"/>
    </cofactor>
    <text evidence="11">Binds 1 sodium ion per monomer.</text>
</comment>
<dbReference type="SUPFAM" id="SSF49785">
    <property type="entry name" value="Galactose-binding domain-like"/>
    <property type="match status" value="1"/>
</dbReference>
<sequence>MTAFSNIIQRRDWENPQSVNIHCLSAHSPLASYRDIDSARDGKNAQRQSLNGEWKFKLFDAPEHVNGEFVVPQFNDQEWDNIAVPSNWQLHGYDKPIYANVKYPFEVNPPFVPKDNPTGCYRTHFSVEEGKLAQSHRIIFDGVNSAFHLWCNGHWVGYSQDSRLPAEFDLSQYLVAGDNSLCVMVIRWSDGSYLEDQDMWWLSGIFRDVTLLTKPTQCIEDVFITPDLDACYRDGSLSVVTHIKASADHQVQIQLFDGEQAITAPVIDRPNNRRIDERGSYNDIVFQTLSVREPNKWSAEAPNLYRCVISLLDADGNHIESEAYQVGFRKVETIGGQLCLNGKPLLIRGVNRHEHHPELGHVMTEADMIKDICLMKQYNFNAVRTAHYPNHPRWYELCDEYGLYVCDEANIETHGMEPMNRLSADPMWAHAYMSRYTQMVQRDKNHPSIIIWSLGNESGHGSNHNAMYAWSKNFDPSRPVQYEGGGSDTTATDIIAPMYARVNTTIADEAVPKWSIKKWISLPNEERPLILCEYAHAMGNSLGSFNEYWDAFRDYPRLQGGFIWDWVDQGISKYDDQGEHFWAYGGDFGDTINDRQFCINGLVFPDRTPHPTLEEAKHCQRMITVQIDSEEQLANCVAYTLTVTNENAFRATDNEQLTWSLLENGRVITSGEQQLDVPADSQRTLCIDVDFKPRSGAVYHLNTDIVLIEATVWAEAGHTIASEQFAVTNRNSLAYPSITQGNAPIATESDDAILVSSENGMHHWSWNKASGLLEQWTVEGKPQFVTSPVDNFFRAPLDNDIGVSEVDSIDPNAWVCRWNAAGIGQWDRECVDCQVNTLNHQVTVTSTFVYTFNGKVQVITRWTYSLGNNGETNIDVSVQLSDELPPMPRIGIELALPLQDEQQHVEWRGLGPFENYPDRLSGARFGHYTEAVTAMHTPYIFPTDSGLRCGCQSLTVGTLNISGDFQFSVSQYSQQQLTDAKHTNELNTEQQLYLRVDHQHMGVGGDDSWSPSVHKEFRLADKQYAYSLTLEPSKH</sequence>
<comment type="similarity">
    <text evidence="2 11">Belongs to the glycosyl hydrolase 2 family.</text>
</comment>
<feature type="binding site" evidence="11">
    <location>
        <position position="198"/>
    </location>
    <ligand>
        <name>substrate</name>
    </ligand>
</feature>
<dbReference type="SUPFAM" id="SSF51445">
    <property type="entry name" value="(Trans)glycosidases"/>
    <property type="match status" value="1"/>
</dbReference>
<dbReference type="GO" id="GO:0000287">
    <property type="term" value="F:magnesium ion binding"/>
    <property type="evidence" value="ECO:0007669"/>
    <property type="project" value="UniProtKB-UniRule"/>
</dbReference>
<dbReference type="InterPro" id="IPR050347">
    <property type="entry name" value="Bact_Beta-galactosidase"/>
</dbReference>
<dbReference type="InterPro" id="IPR013783">
    <property type="entry name" value="Ig-like_fold"/>
</dbReference>
<protein>
    <recommendedName>
        <fullName evidence="4 11">Beta-galactosidase</fullName>
        <shortName evidence="11">Beta-gal</shortName>
        <ecNumber evidence="3 11">3.2.1.23</ecNumber>
    </recommendedName>
    <alternativeName>
        <fullName evidence="10 11">Lactase</fullName>
    </alternativeName>
</protein>
<dbReference type="OrthoDB" id="9758603at2"/>
<feature type="site" description="Transition state stabilizer" evidence="11">
    <location>
        <position position="387"/>
    </location>
</feature>
<feature type="binding site" evidence="11">
    <location>
        <position position="457"/>
    </location>
    <ligand>
        <name>substrate</name>
    </ligand>
</feature>
<feature type="binding site" evidence="11">
    <location>
        <position position="198"/>
    </location>
    <ligand>
        <name>Na(+)</name>
        <dbReference type="ChEBI" id="CHEBI:29101"/>
    </ligand>
</feature>
<comment type="subunit">
    <text evidence="11">Homotetramer.</text>
</comment>
<organism evidence="13 14">
    <name type="scientific">Photobacterium lutimaris</name>
    <dbReference type="NCBI Taxonomy" id="388278"/>
    <lineage>
        <taxon>Bacteria</taxon>
        <taxon>Pseudomonadati</taxon>
        <taxon>Pseudomonadota</taxon>
        <taxon>Gammaproteobacteria</taxon>
        <taxon>Vibrionales</taxon>
        <taxon>Vibrionaceae</taxon>
        <taxon>Photobacterium</taxon>
    </lineage>
</organism>
<dbReference type="Gene3D" id="2.70.98.10">
    <property type="match status" value="1"/>
</dbReference>
<feature type="binding site" evidence="11">
    <location>
        <begin position="533"/>
        <end position="536"/>
    </location>
    <ligand>
        <name>substrate</name>
    </ligand>
</feature>
<dbReference type="Pfam" id="PF02837">
    <property type="entry name" value="Glyco_hydro_2_N"/>
    <property type="match status" value="1"/>
</dbReference>
<dbReference type="SMART" id="SM01038">
    <property type="entry name" value="Bgal_small_N"/>
    <property type="match status" value="1"/>
</dbReference>
<dbReference type="GO" id="GO:0004565">
    <property type="term" value="F:beta-galactosidase activity"/>
    <property type="evidence" value="ECO:0007669"/>
    <property type="project" value="UniProtKB-EC"/>
</dbReference>
<dbReference type="InterPro" id="IPR032312">
    <property type="entry name" value="LacZ_4"/>
</dbReference>
<feature type="site" description="Transition state stabilizer" evidence="11">
    <location>
        <position position="353"/>
    </location>
</feature>
<feature type="binding site" evidence="11">
    <location>
        <position position="600"/>
    </location>
    <ligand>
        <name>Na(+)</name>
        <dbReference type="ChEBI" id="CHEBI:29101"/>
    </ligand>
</feature>
<feature type="binding site" evidence="11">
    <location>
        <position position="457"/>
    </location>
    <ligand>
        <name>Mg(2+)</name>
        <dbReference type="ChEBI" id="CHEBI:18420"/>
        <label>1</label>
    </ligand>
</feature>
<dbReference type="InterPro" id="IPR006101">
    <property type="entry name" value="Glyco_hydro_2"/>
</dbReference>
<dbReference type="SUPFAM" id="SSF74650">
    <property type="entry name" value="Galactose mutarotase-like"/>
    <property type="match status" value="1"/>
</dbReference>
<evidence type="ECO:0000256" key="5">
    <source>
        <dbReference type="ARBA" id="ARBA00022723"/>
    </source>
</evidence>
<dbReference type="NCBIfam" id="NF007074">
    <property type="entry name" value="PRK09525.1"/>
    <property type="match status" value="1"/>
</dbReference>
<feature type="binding site" evidence="11">
    <location>
        <position position="597"/>
    </location>
    <ligand>
        <name>Na(+)</name>
        <dbReference type="ChEBI" id="CHEBI:29101"/>
    </ligand>
</feature>
<dbReference type="PROSITE" id="PS00608">
    <property type="entry name" value="GLYCOSYL_HYDROL_F2_2"/>
    <property type="match status" value="1"/>
</dbReference>
<evidence type="ECO:0000256" key="11">
    <source>
        <dbReference type="HAMAP-Rule" id="MF_01687"/>
    </source>
</evidence>
<accession>A0A2T3J016</accession>
<dbReference type="HAMAP" id="MF_01687">
    <property type="entry name" value="Beta_gal"/>
    <property type="match status" value="1"/>
</dbReference>
<keyword evidence="9 11" id="KW-0326">Glycosidase</keyword>
<evidence type="ECO:0000256" key="9">
    <source>
        <dbReference type="ARBA" id="ARBA00023295"/>
    </source>
</evidence>
<evidence type="ECO:0000313" key="13">
    <source>
        <dbReference type="EMBL" id="PSU34264.1"/>
    </source>
</evidence>
<evidence type="ECO:0000259" key="12">
    <source>
        <dbReference type="SMART" id="SM01038"/>
    </source>
</evidence>
<dbReference type="PRINTS" id="PR00132">
    <property type="entry name" value="GLHYDRLASE2"/>
</dbReference>
<dbReference type="GO" id="GO:0009341">
    <property type="term" value="C:beta-galactosidase complex"/>
    <property type="evidence" value="ECO:0007669"/>
    <property type="project" value="InterPro"/>
</dbReference>
<evidence type="ECO:0000256" key="4">
    <source>
        <dbReference type="ARBA" id="ARBA00013303"/>
    </source>
</evidence>
<evidence type="ECO:0000256" key="2">
    <source>
        <dbReference type="ARBA" id="ARBA00007401"/>
    </source>
</evidence>
<evidence type="ECO:0000256" key="8">
    <source>
        <dbReference type="ARBA" id="ARBA00023053"/>
    </source>
</evidence>
<dbReference type="FunFam" id="3.20.20.80:FF:000018">
    <property type="entry name" value="Beta-galactosidase"/>
    <property type="match status" value="1"/>
</dbReference>
<keyword evidence="14" id="KW-1185">Reference proteome</keyword>
<dbReference type="Gene3D" id="2.60.120.260">
    <property type="entry name" value="Galactose-binding domain-like"/>
    <property type="match status" value="1"/>
</dbReference>
<keyword evidence="8 11" id="KW-0915">Sodium</keyword>
<evidence type="ECO:0000256" key="7">
    <source>
        <dbReference type="ARBA" id="ARBA00022842"/>
    </source>
</evidence>
<dbReference type="Pfam" id="PF02836">
    <property type="entry name" value="Glyco_hydro_2_C"/>
    <property type="match status" value="1"/>
</dbReference>
<dbReference type="InterPro" id="IPR006103">
    <property type="entry name" value="Glyco_hydro_2_cat"/>
</dbReference>
<evidence type="ECO:0000256" key="6">
    <source>
        <dbReference type="ARBA" id="ARBA00022801"/>
    </source>
</evidence>
<keyword evidence="5 11" id="KW-0479">Metal-binding</keyword>
<dbReference type="InterPro" id="IPR011013">
    <property type="entry name" value="Gal_mutarotase_sf_dom"/>
</dbReference>
<dbReference type="InterPro" id="IPR004199">
    <property type="entry name" value="B-gal_small/dom_5"/>
</dbReference>
<evidence type="ECO:0000256" key="10">
    <source>
        <dbReference type="ARBA" id="ARBA00032230"/>
    </source>
</evidence>
<feature type="active site" description="Proton donor" evidence="11">
    <location>
        <position position="457"/>
    </location>
</feature>
<evidence type="ECO:0000256" key="3">
    <source>
        <dbReference type="ARBA" id="ARBA00012756"/>
    </source>
</evidence>
<dbReference type="SUPFAM" id="SSF49303">
    <property type="entry name" value="beta-Galactosidase/glucuronidase domain"/>
    <property type="match status" value="2"/>
</dbReference>
<dbReference type="AlphaFoldDB" id="A0A2T3J016"/>
<dbReference type="Gene3D" id="2.60.40.10">
    <property type="entry name" value="Immunoglobulins"/>
    <property type="match status" value="2"/>
</dbReference>
<dbReference type="InterPro" id="IPR017853">
    <property type="entry name" value="GH"/>
</dbReference>
<keyword evidence="7 11" id="KW-0460">Magnesium</keyword>
<evidence type="ECO:0000313" key="14">
    <source>
        <dbReference type="Proteomes" id="UP000241222"/>
    </source>
</evidence>
<comment type="cofactor">
    <cofactor evidence="11">
        <name>Mg(2+)</name>
        <dbReference type="ChEBI" id="CHEBI:18420"/>
    </cofactor>
    <text evidence="11">Binds 2 magnesium ions per monomer.</text>
</comment>
<feature type="binding site" evidence="11">
    <location>
        <position position="414"/>
    </location>
    <ligand>
        <name>Mg(2+)</name>
        <dbReference type="ChEBI" id="CHEBI:18420"/>
        <label>1</label>
    </ligand>
</feature>
<dbReference type="EC" id="3.2.1.23" evidence="3 11"/>
<feature type="binding site" evidence="11">
    <location>
        <position position="593"/>
    </location>
    <ligand>
        <name>Mg(2+)</name>
        <dbReference type="ChEBI" id="CHEBI:18420"/>
        <label>2</label>
    </ligand>
</feature>
<dbReference type="InterPro" id="IPR006102">
    <property type="entry name" value="Ig-like_GH2"/>
</dbReference>
<dbReference type="EMBL" id="PYMH01000003">
    <property type="protein sequence ID" value="PSU34264.1"/>
    <property type="molecule type" value="Genomic_DNA"/>
</dbReference>
<dbReference type="GO" id="GO:0030246">
    <property type="term" value="F:carbohydrate binding"/>
    <property type="evidence" value="ECO:0007669"/>
    <property type="project" value="InterPro"/>
</dbReference>
<dbReference type="Pfam" id="PF00703">
    <property type="entry name" value="Glyco_hydro_2"/>
    <property type="match status" value="1"/>
</dbReference>
<dbReference type="Gene3D" id="3.20.20.80">
    <property type="entry name" value="Glycosidases"/>
    <property type="match status" value="1"/>
</dbReference>
<dbReference type="InterPro" id="IPR023933">
    <property type="entry name" value="Glyco_hydro_2_beta_Galsidase"/>
</dbReference>
<dbReference type="PANTHER" id="PTHR46323:SF2">
    <property type="entry name" value="BETA-GALACTOSIDASE"/>
    <property type="match status" value="1"/>
</dbReference>
<reference evidence="13 14" key="1">
    <citation type="submission" date="2018-03" db="EMBL/GenBank/DDBJ databases">
        <title>Whole genome sequencing of Histamine producing bacteria.</title>
        <authorList>
            <person name="Butler K."/>
        </authorList>
    </citation>
    <scope>NUCLEOTIDE SEQUENCE [LARGE SCALE GENOMIC DNA]</scope>
    <source>
        <strain evidence="13 14">JCM 13586</strain>
    </source>
</reference>
<proteinExistence type="inferred from homology"/>
<dbReference type="Proteomes" id="UP000241222">
    <property type="component" value="Unassembled WGS sequence"/>
</dbReference>
<gene>
    <name evidence="11 13" type="primary">lacZ</name>
    <name evidence="13" type="ORF">C9I99_09780</name>
</gene>
<keyword evidence="6 11" id="KW-0378">Hydrolase</keyword>
<dbReference type="InterPro" id="IPR014718">
    <property type="entry name" value="GH-type_carb-bd"/>
</dbReference>
<feature type="domain" description="Beta galactosidase small chain/" evidence="12">
    <location>
        <begin position="754"/>
        <end position="1031"/>
    </location>
</feature>
<comment type="catalytic activity">
    <reaction evidence="1 11">
        <text>Hydrolysis of terminal non-reducing beta-D-galactose residues in beta-D-galactosides.</text>
        <dbReference type="EC" id="3.2.1.23"/>
    </reaction>
</comment>
<comment type="caution">
    <text evidence="13">The sequence shown here is derived from an EMBL/GenBank/DDBJ whole genome shotgun (WGS) entry which is preliminary data.</text>
</comment>
<name>A0A2T3J016_9GAMM</name>
<dbReference type="RefSeq" id="WP_107348690.1">
    <property type="nucleotide sequence ID" value="NZ_PYMH01000003.1"/>
</dbReference>
<feature type="active site" description="Nucleophile" evidence="11">
    <location>
        <position position="533"/>
    </location>
</feature>
<dbReference type="PANTHER" id="PTHR46323">
    <property type="entry name" value="BETA-GALACTOSIDASE"/>
    <property type="match status" value="1"/>
</dbReference>
<dbReference type="InterPro" id="IPR036156">
    <property type="entry name" value="Beta-gal/glucu_dom_sf"/>
</dbReference>
<feature type="binding site" evidence="11">
    <location>
        <position position="412"/>
    </location>
    <ligand>
        <name>Mg(2+)</name>
        <dbReference type="ChEBI" id="CHEBI:18420"/>
        <label>1</label>
    </ligand>
</feature>
<evidence type="ECO:0000256" key="1">
    <source>
        <dbReference type="ARBA" id="ARBA00001412"/>
    </source>
</evidence>
<dbReference type="InterPro" id="IPR023232">
    <property type="entry name" value="Glyco_hydro_2_AS"/>
</dbReference>
<dbReference type="Pfam" id="PF16353">
    <property type="entry name" value="LacZ_4"/>
    <property type="match status" value="1"/>
</dbReference>
<dbReference type="InterPro" id="IPR006104">
    <property type="entry name" value="Glyco_hydro_2_N"/>
</dbReference>
<feature type="binding site" evidence="11">
    <location>
        <position position="100"/>
    </location>
    <ligand>
        <name>substrate</name>
    </ligand>
</feature>